<keyword evidence="3 11" id="KW-0479">Metal-binding</keyword>
<dbReference type="Proteomes" id="UP000025227">
    <property type="component" value="Unplaced"/>
</dbReference>
<dbReference type="CDD" id="cd06960">
    <property type="entry name" value="NR_DBD_HNF4A"/>
    <property type="match status" value="1"/>
</dbReference>
<keyword evidence="7 11" id="KW-0238">DNA-binding</keyword>
<name>A0A7I4Z0P1_HAECO</name>
<dbReference type="PROSITE" id="PS51030">
    <property type="entry name" value="NUCLEAR_REC_DBD_2"/>
    <property type="match status" value="1"/>
</dbReference>
<sequence length="511" mass="56840">MPHFRMASTNVDDDIDTRDSLELNSSLAEKDSLACIVCGDVATGRHYGAIACNGCKGFFRRTIRRGYKYTCRFKSECFIDKHNRAVCRFCRYTRCIRAGMRVEQVQNERDVIGKRIRTGSICATNKPHIKRHQSADEGSSKRSSPEITGSPEDVWDCPETLIGALLKSEKTINSLRDSVIKQTGNVEYSIKPEEPSCSSGARTATVNDIFKSLHSQLLLVIEWAKTLPPFLTLSTADQTALLKNFAPQHVVLCVSYRSKEGADFLKLINDSFIPRPSKEEQDKRDNEFYLRDCERVMDQMVAPMRFLSIDDAEFVTLKACVLFNPVAKGLSPLAVTTVLNTRRRIFSALEHYVRTRKHDERTRLGDLTLFVLSPLSSLANSICEDILVSKLSGVARLDVLMEELMLADAEEQNKCASHRGVLAVASAIPGPSDFSVLAQSDKASLSLSDPLSDDFDSLSTFPSTNSQSFSLANFEESLPNSPSSSISPNLLWSTQMMSCQHSPLYIPNGGY</sequence>
<evidence type="ECO:0000256" key="8">
    <source>
        <dbReference type="ARBA" id="ARBA00023163"/>
    </source>
</evidence>
<dbReference type="InterPro" id="IPR013088">
    <property type="entry name" value="Znf_NHR/GATA"/>
</dbReference>
<dbReference type="PRINTS" id="PR00047">
    <property type="entry name" value="STROIDFINGER"/>
</dbReference>
<dbReference type="InterPro" id="IPR000536">
    <property type="entry name" value="Nucl_hrmn_rcpt_lig-bd"/>
</dbReference>
<dbReference type="SUPFAM" id="SSF48508">
    <property type="entry name" value="Nuclear receptor ligand-binding domain"/>
    <property type="match status" value="1"/>
</dbReference>
<evidence type="ECO:0000256" key="3">
    <source>
        <dbReference type="ARBA" id="ARBA00022723"/>
    </source>
</evidence>
<evidence type="ECO:0000256" key="11">
    <source>
        <dbReference type="RuleBase" id="RU004334"/>
    </source>
</evidence>
<evidence type="ECO:0000256" key="7">
    <source>
        <dbReference type="ARBA" id="ARBA00023125"/>
    </source>
</evidence>
<keyword evidence="8 11" id="KW-0804">Transcription</keyword>
<feature type="compositionally biased region" description="Basic and acidic residues" evidence="12">
    <location>
        <begin position="133"/>
        <end position="144"/>
    </location>
</feature>
<keyword evidence="5 11" id="KW-0862">Zinc</keyword>
<evidence type="ECO:0000256" key="6">
    <source>
        <dbReference type="ARBA" id="ARBA00023015"/>
    </source>
</evidence>
<dbReference type="SMART" id="SM00399">
    <property type="entry name" value="ZnF_C4"/>
    <property type="match status" value="1"/>
</dbReference>
<keyword evidence="15" id="KW-1185">Reference proteome</keyword>
<dbReference type="GO" id="GO:0003700">
    <property type="term" value="F:DNA-binding transcription factor activity"/>
    <property type="evidence" value="ECO:0007669"/>
    <property type="project" value="InterPro"/>
</dbReference>
<comment type="subcellular location">
    <subcellularLocation>
        <location evidence="1 11">Nucleus</location>
    </subcellularLocation>
</comment>
<dbReference type="OrthoDB" id="5771769at2759"/>
<dbReference type="FunFam" id="3.30.50.10:FF:000030">
    <property type="entry name" value="Nuclear Hormone Receptor family"/>
    <property type="match status" value="1"/>
</dbReference>
<evidence type="ECO:0000313" key="16">
    <source>
        <dbReference type="WBParaSite" id="HCON_00166470-00001"/>
    </source>
</evidence>
<dbReference type="InterPro" id="IPR049636">
    <property type="entry name" value="HNF4-like_DBD"/>
</dbReference>
<dbReference type="SMART" id="SM00430">
    <property type="entry name" value="HOLI"/>
    <property type="match status" value="1"/>
</dbReference>
<keyword evidence="6 11" id="KW-0805">Transcription regulation</keyword>
<accession>A0A7I4Z0P1</accession>
<dbReference type="SUPFAM" id="SSF57716">
    <property type="entry name" value="Glucocorticoid receptor-like (DNA-binding domain)"/>
    <property type="match status" value="1"/>
</dbReference>
<dbReference type="PROSITE" id="PS51843">
    <property type="entry name" value="NR_LBD"/>
    <property type="match status" value="1"/>
</dbReference>
<dbReference type="WBParaSite" id="HCON_00166470-00001">
    <property type="protein sequence ID" value="HCON_00166470-00001"/>
    <property type="gene ID" value="HCON_00166470"/>
</dbReference>
<evidence type="ECO:0000256" key="2">
    <source>
        <dbReference type="ARBA" id="ARBA00005993"/>
    </source>
</evidence>
<comment type="similarity">
    <text evidence="2 11">Belongs to the nuclear hormone receptor family.</text>
</comment>
<feature type="region of interest" description="Disordered" evidence="12">
    <location>
        <begin position="128"/>
        <end position="153"/>
    </location>
</feature>
<dbReference type="GO" id="GO:0005634">
    <property type="term" value="C:nucleus"/>
    <property type="evidence" value="ECO:0007669"/>
    <property type="project" value="UniProtKB-SubCell"/>
</dbReference>
<dbReference type="InterPro" id="IPR050274">
    <property type="entry name" value="Nuclear_hormone_rcpt_NR2"/>
</dbReference>
<organism evidence="15 16">
    <name type="scientific">Haemonchus contortus</name>
    <name type="common">Barber pole worm</name>
    <dbReference type="NCBI Taxonomy" id="6289"/>
    <lineage>
        <taxon>Eukaryota</taxon>
        <taxon>Metazoa</taxon>
        <taxon>Ecdysozoa</taxon>
        <taxon>Nematoda</taxon>
        <taxon>Chromadorea</taxon>
        <taxon>Rhabditida</taxon>
        <taxon>Rhabditina</taxon>
        <taxon>Rhabditomorpha</taxon>
        <taxon>Strongyloidea</taxon>
        <taxon>Trichostrongylidae</taxon>
        <taxon>Haemonchus</taxon>
    </lineage>
</organism>
<dbReference type="Pfam" id="PF00105">
    <property type="entry name" value="zf-C4"/>
    <property type="match status" value="1"/>
</dbReference>
<evidence type="ECO:0000313" key="15">
    <source>
        <dbReference type="Proteomes" id="UP000025227"/>
    </source>
</evidence>
<dbReference type="Gene3D" id="1.10.565.10">
    <property type="entry name" value="Retinoid X Receptor"/>
    <property type="match status" value="1"/>
</dbReference>
<dbReference type="InterPro" id="IPR001628">
    <property type="entry name" value="Znf_hrmn_rcpt"/>
</dbReference>
<reference evidence="16" key="1">
    <citation type="submission" date="2020-12" db="UniProtKB">
        <authorList>
            <consortium name="WormBaseParasite"/>
        </authorList>
    </citation>
    <scope>IDENTIFICATION</scope>
    <source>
        <strain evidence="16">MHco3</strain>
    </source>
</reference>
<dbReference type="PROSITE" id="PS00031">
    <property type="entry name" value="NUCLEAR_REC_DBD_1"/>
    <property type="match status" value="1"/>
</dbReference>
<keyword evidence="4 11" id="KW-0863">Zinc-finger</keyword>
<proteinExistence type="inferred from homology"/>
<evidence type="ECO:0000256" key="1">
    <source>
        <dbReference type="ARBA" id="ARBA00004123"/>
    </source>
</evidence>
<evidence type="ECO:0000256" key="4">
    <source>
        <dbReference type="ARBA" id="ARBA00022771"/>
    </source>
</evidence>
<evidence type="ECO:0000259" key="14">
    <source>
        <dbReference type="PROSITE" id="PS51843"/>
    </source>
</evidence>
<evidence type="ECO:0000256" key="12">
    <source>
        <dbReference type="SAM" id="MobiDB-lite"/>
    </source>
</evidence>
<dbReference type="OMA" id="YGAIACN"/>
<dbReference type="GO" id="GO:0008270">
    <property type="term" value="F:zinc ion binding"/>
    <property type="evidence" value="ECO:0007669"/>
    <property type="project" value="UniProtKB-KW"/>
</dbReference>
<dbReference type="PANTHER" id="PTHR24083">
    <property type="entry name" value="NUCLEAR HORMONE RECEPTOR"/>
    <property type="match status" value="1"/>
</dbReference>
<dbReference type="AlphaFoldDB" id="A0A7I4Z0P1"/>
<feature type="domain" description="Nuclear receptor" evidence="13">
    <location>
        <begin position="32"/>
        <end position="107"/>
    </location>
</feature>
<feature type="domain" description="NR LBD" evidence="14">
    <location>
        <begin position="157"/>
        <end position="408"/>
    </location>
</feature>
<keyword evidence="10 11" id="KW-0539">Nucleus</keyword>
<evidence type="ECO:0000256" key="10">
    <source>
        <dbReference type="ARBA" id="ARBA00023242"/>
    </source>
</evidence>
<protein>
    <submittedName>
        <fullName evidence="16">Zinc finger and Nuclear hormone receptor domain containing protein</fullName>
    </submittedName>
</protein>
<dbReference type="GO" id="GO:0000978">
    <property type="term" value="F:RNA polymerase II cis-regulatory region sequence-specific DNA binding"/>
    <property type="evidence" value="ECO:0007669"/>
    <property type="project" value="InterPro"/>
</dbReference>
<evidence type="ECO:0000259" key="13">
    <source>
        <dbReference type="PROSITE" id="PS51030"/>
    </source>
</evidence>
<dbReference type="Gene3D" id="3.30.50.10">
    <property type="entry name" value="Erythroid Transcription Factor GATA-1, subunit A"/>
    <property type="match status" value="1"/>
</dbReference>
<keyword evidence="9 11" id="KW-0675">Receptor</keyword>
<evidence type="ECO:0000256" key="5">
    <source>
        <dbReference type="ARBA" id="ARBA00022833"/>
    </source>
</evidence>
<evidence type="ECO:0000256" key="9">
    <source>
        <dbReference type="ARBA" id="ARBA00023170"/>
    </source>
</evidence>
<dbReference type="PRINTS" id="PR00398">
    <property type="entry name" value="STRDHORMONER"/>
</dbReference>
<dbReference type="InterPro" id="IPR001723">
    <property type="entry name" value="Nuclear_hrmn_rcpt"/>
</dbReference>
<dbReference type="Pfam" id="PF00104">
    <property type="entry name" value="Hormone_recep"/>
    <property type="match status" value="1"/>
</dbReference>
<dbReference type="InterPro" id="IPR035500">
    <property type="entry name" value="NHR-like_dom_sf"/>
</dbReference>